<dbReference type="EMBL" id="JACGWJ010001202">
    <property type="protein sequence ID" value="KAL0283961.1"/>
    <property type="molecule type" value="Genomic_DNA"/>
</dbReference>
<reference evidence="2" key="1">
    <citation type="submission" date="2020-06" db="EMBL/GenBank/DDBJ databases">
        <authorList>
            <person name="Li T."/>
            <person name="Hu X."/>
            <person name="Zhang T."/>
            <person name="Song X."/>
            <person name="Zhang H."/>
            <person name="Dai N."/>
            <person name="Sheng W."/>
            <person name="Hou X."/>
            <person name="Wei L."/>
        </authorList>
    </citation>
    <scope>NUCLEOTIDE SEQUENCE</scope>
    <source>
        <strain evidence="2">G02</strain>
        <tissue evidence="2">Leaf</tissue>
    </source>
</reference>
<proteinExistence type="predicted"/>
<reference evidence="2" key="2">
    <citation type="journal article" date="2024" name="Plant">
        <title>Genomic evolution and insights into agronomic trait innovations of Sesamum species.</title>
        <authorList>
            <person name="Miao H."/>
            <person name="Wang L."/>
            <person name="Qu L."/>
            <person name="Liu H."/>
            <person name="Sun Y."/>
            <person name="Le M."/>
            <person name="Wang Q."/>
            <person name="Wei S."/>
            <person name="Zheng Y."/>
            <person name="Lin W."/>
            <person name="Duan Y."/>
            <person name="Cao H."/>
            <person name="Xiong S."/>
            <person name="Wang X."/>
            <person name="Wei L."/>
            <person name="Li C."/>
            <person name="Ma Q."/>
            <person name="Ju M."/>
            <person name="Zhao R."/>
            <person name="Li G."/>
            <person name="Mu C."/>
            <person name="Tian Q."/>
            <person name="Mei H."/>
            <person name="Zhang T."/>
            <person name="Gao T."/>
            <person name="Zhang H."/>
        </authorList>
    </citation>
    <scope>NUCLEOTIDE SEQUENCE</scope>
    <source>
        <strain evidence="2">G02</strain>
    </source>
</reference>
<accession>A0AAW2IQ27</accession>
<dbReference type="PANTHER" id="PTHR33116">
    <property type="entry name" value="REVERSE TRANSCRIPTASE ZINC-BINDING DOMAIN-CONTAINING PROTEIN-RELATED-RELATED"/>
    <property type="match status" value="1"/>
</dbReference>
<sequence>MASKRSPAVYFPTRSVYYGLPADSMLHQVIHQDQWHWPAAADFDIQEIVAGLPSIYSQQPDEIKWKSNSGMCTTSAILSLLQPSSPHVEWHHLLRGKFKIPRHGFILWLAFLERLSTMDRIWVPHSHTDCVLCGGVSPESHSHLFFECIFSRRCLAILRRQVRFKWLSRSWQTDISWASGRWRNNHLLNEASRAMLAAMVYYIWRERNSRRFANTSSSAEAVTSRAIEEVRNRILSVHIRPSLQLSILYRVWGITRVNGCNT</sequence>
<evidence type="ECO:0000313" key="2">
    <source>
        <dbReference type="EMBL" id="KAL0283961.1"/>
    </source>
</evidence>
<feature type="domain" description="Reverse transcriptase zinc-binding" evidence="1">
    <location>
        <begin position="77"/>
        <end position="153"/>
    </location>
</feature>
<dbReference type="Pfam" id="PF13966">
    <property type="entry name" value="zf-RVT"/>
    <property type="match status" value="1"/>
</dbReference>
<dbReference type="PANTHER" id="PTHR33116:SF84">
    <property type="entry name" value="RNA-DIRECTED DNA POLYMERASE"/>
    <property type="match status" value="1"/>
</dbReference>
<name>A0AAW2IQ27_SESRA</name>
<organism evidence="2">
    <name type="scientific">Sesamum radiatum</name>
    <name type="common">Black benniseed</name>
    <dbReference type="NCBI Taxonomy" id="300843"/>
    <lineage>
        <taxon>Eukaryota</taxon>
        <taxon>Viridiplantae</taxon>
        <taxon>Streptophyta</taxon>
        <taxon>Embryophyta</taxon>
        <taxon>Tracheophyta</taxon>
        <taxon>Spermatophyta</taxon>
        <taxon>Magnoliopsida</taxon>
        <taxon>eudicotyledons</taxon>
        <taxon>Gunneridae</taxon>
        <taxon>Pentapetalae</taxon>
        <taxon>asterids</taxon>
        <taxon>lamiids</taxon>
        <taxon>Lamiales</taxon>
        <taxon>Pedaliaceae</taxon>
        <taxon>Sesamum</taxon>
    </lineage>
</organism>
<gene>
    <name evidence="2" type="ORF">Sradi_7212300</name>
</gene>
<comment type="caution">
    <text evidence="2">The sequence shown here is derived from an EMBL/GenBank/DDBJ whole genome shotgun (WGS) entry which is preliminary data.</text>
</comment>
<evidence type="ECO:0000259" key="1">
    <source>
        <dbReference type="Pfam" id="PF13966"/>
    </source>
</evidence>
<protein>
    <recommendedName>
        <fullName evidence="1">Reverse transcriptase zinc-binding domain-containing protein</fullName>
    </recommendedName>
</protein>
<dbReference type="AlphaFoldDB" id="A0AAW2IQ27"/>
<dbReference type="InterPro" id="IPR026960">
    <property type="entry name" value="RVT-Znf"/>
</dbReference>